<evidence type="ECO:0000256" key="1">
    <source>
        <dbReference type="ARBA" id="ARBA00022679"/>
    </source>
</evidence>
<dbReference type="Pfam" id="PF01553">
    <property type="entry name" value="Acyltransferase"/>
    <property type="match status" value="1"/>
</dbReference>
<dbReference type="AlphaFoldDB" id="X0VGS5"/>
<dbReference type="GO" id="GO:0006654">
    <property type="term" value="P:phosphatidic acid biosynthetic process"/>
    <property type="evidence" value="ECO:0007669"/>
    <property type="project" value="TreeGrafter"/>
</dbReference>
<sequence length="205" mass="22920">MGILDFGYAYILRPMAAIAFSFYKVEVIGKENVLRDKGFILAVNHSSYFDGPFIAWVLFPRPVHWIVHKKIYEKWYFRPACIMSRSVPVNGSINIAEKILNQGKIIGIFPQGGICCGDEIIKKGHRGVAVLGCKTGIPIVPCYIEGTFDRTKKVSIAPKVFMPLELRFGKPLYFEKCLTEKVPDDVLEDTLAKIVDGINGLHGKG</sequence>
<dbReference type="PANTHER" id="PTHR10434:SF40">
    <property type="entry name" value="1-ACYL-SN-GLYCEROL-3-PHOSPHATE ACYLTRANSFERASE"/>
    <property type="match status" value="1"/>
</dbReference>
<dbReference type="PANTHER" id="PTHR10434">
    <property type="entry name" value="1-ACYL-SN-GLYCEROL-3-PHOSPHATE ACYLTRANSFERASE"/>
    <property type="match status" value="1"/>
</dbReference>
<dbReference type="SUPFAM" id="SSF69593">
    <property type="entry name" value="Glycerol-3-phosphate (1)-acyltransferase"/>
    <property type="match status" value="1"/>
</dbReference>
<name>X0VGS5_9ZZZZ</name>
<dbReference type="InterPro" id="IPR002123">
    <property type="entry name" value="Plipid/glycerol_acylTrfase"/>
</dbReference>
<dbReference type="SMART" id="SM00563">
    <property type="entry name" value="PlsC"/>
    <property type="match status" value="1"/>
</dbReference>
<evidence type="ECO:0000259" key="3">
    <source>
        <dbReference type="SMART" id="SM00563"/>
    </source>
</evidence>
<comment type="caution">
    <text evidence="4">The sequence shown here is derived from an EMBL/GenBank/DDBJ whole genome shotgun (WGS) entry which is preliminary data.</text>
</comment>
<accession>X0VGS5</accession>
<keyword evidence="2" id="KW-0012">Acyltransferase</keyword>
<feature type="domain" description="Phospholipid/glycerol acyltransferase" evidence="3">
    <location>
        <begin position="39"/>
        <end position="147"/>
    </location>
</feature>
<dbReference type="EMBL" id="BARS01027550">
    <property type="protein sequence ID" value="GAF99750.1"/>
    <property type="molecule type" value="Genomic_DNA"/>
</dbReference>
<reference evidence="4" key="1">
    <citation type="journal article" date="2014" name="Front. Microbiol.">
        <title>High frequency of phylogenetically diverse reductive dehalogenase-homologous genes in deep subseafloor sedimentary metagenomes.</title>
        <authorList>
            <person name="Kawai M."/>
            <person name="Futagami T."/>
            <person name="Toyoda A."/>
            <person name="Takaki Y."/>
            <person name="Nishi S."/>
            <person name="Hori S."/>
            <person name="Arai W."/>
            <person name="Tsubouchi T."/>
            <person name="Morono Y."/>
            <person name="Uchiyama I."/>
            <person name="Ito T."/>
            <person name="Fujiyama A."/>
            <person name="Inagaki F."/>
            <person name="Takami H."/>
        </authorList>
    </citation>
    <scope>NUCLEOTIDE SEQUENCE</scope>
    <source>
        <strain evidence="4">Expedition CK06-06</strain>
    </source>
</reference>
<dbReference type="GO" id="GO:0003841">
    <property type="term" value="F:1-acylglycerol-3-phosphate O-acyltransferase activity"/>
    <property type="evidence" value="ECO:0007669"/>
    <property type="project" value="TreeGrafter"/>
</dbReference>
<gene>
    <name evidence="4" type="ORF">S01H1_43255</name>
</gene>
<protein>
    <recommendedName>
        <fullName evidence="3">Phospholipid/glycerol acyltransferase domain-containing protein</fullName>
    </recommendedName>
</protein>
<evidence type="ECO:0000256" key="2">
    <source>
        <dbReference type="ARBA" id="ARBA00023315"/>
    </source>
</evidence>
<organism evidence="4">
    <name type="scientific">marine sediment metagenome</name>
    <dbReference type="NCBI Taxonomy" id="412755"/>
    <lineage>
        <taxon>unclassified sequences</taxon>
        <taxon>metagenomes</taxon>
        <taxon>ecological metagenomes</taxon>
    </lineage>
</organism>
<proteinExistence type="predicted"/>
<dbReference type="CDD" id="cd07989">
    <property type="entry name" value="LPLAT_AGPAT-like"/>
    <property type="match status" value="1"/>
</dbReference>
<evidence type="ECO:0000313" key="4">
    <source>
        <dbReference type="EMBL" id="GAF99750.1"/>
    </source>
</evidence>
<keyword evidence="1" id="KW-0808">Transferase</keyword>